<comment type="catalytic activity">
    <reaction evidence="5">
        <text>3-deoxy-alpha-D-manno-oct-2-ulosonate + CTP = CMP-3-deoxy-beta-D-manno-octulosonate + diphosphate</text>
        <dbReference type="Rhea" id="RHEA:23448"/>
        <dbReference type="ChEBI" id="CHEBI:33019"/>
        <dbReference type="ChEBI" id="CHEBI:37563"/>
        <dbReference type="ChEBI" id="CHEBI:85986"/>
        <dbReference type="ChEBI" id="CHEBI:85987"/>
        <dbReference type="EC" id="2.7.7.38"/>
    </reaction>
</comment>
<protein>
    <recommendedName>
        <fullName evidence="5">3-deoxy-manno-octulosonate cytidylyltransferase</fullName>
        <ecNumber evidence="5">2.7.7.38</ecNumber>
    </recommendedName>
    <alternativeName>
        <fullName evidence="5">CMP-2-keto-3-deoxyoctulosonic acid synthase</fullName>
        <shortName evidence="5">CKS</shortName>
        <shortName evidence="5">CMP-KDO synthase</shortName>
    </alternativeName>
</protein>
<reference evidence="7" key="1">
    <citation type="submission" date="2020-01" db="EMBL/GenBank/DDBJ databases">
        <title>'Steroidobacter agaridevorans' sp. nov., agar-degrading bacteria isolated from rhizosphere soils.</title>
        <authorList>
            <person name="Ikenaga M."/>
            <person name="Kataoka M."/>
            <person name="Murouchi A."/>
            <person name="Katsuragi S."/>
            <person name="Sakai M."/>
        </authorList>
    </citation>
    <scope>NUCLEOTIDE SEQUENCE [LARGE SCALE GENOMIC DNA]</scope>
    <source>
        <strain evidence="7">YU21-B</strain>
    </source>
</reference>
<evidence type="ECO:0000256" key="1">
    <source>
        <dbReference type="ARBA" id="ARBA00004370"/>
    </source>
</evidence>
<dbReference type="EC" id="2.7.7.38" evidence="5"/>
<dbReference type="GO" id="GO:0009103">
    <property type="term" value="P:lipopolysaccharide biosynthetic process"/>
    <property type="evidence" value="ECO:0007669"/>
    <property type="project" value="UniProtKB-UniRule"/>
</dbReference>
<keyword evidence="7" id="KW-1185">Reference proteome</keyword>
<comment type="pathway">
    <text evidence="5">Nucleotide-sugar biosynthesis; CMP-3-deoxy-D-manno-octulosonate biosynthesis; CMP-3-deoxy-D-manno-octulosonate from 3-deoxy-D-manno-octulosonate and CTP: step 1/1.</text>
</comment>
<dbReference type="PANTHER" id="PTHR42866">
    <property type="entry name" value="3-DEOXY-MANNO-OCTULOSONATE CYTIDYLYLTRANSFERASE"/>
    <property type="match status" value="1"/>
</dbReference>
<accession>A0A829YBQ8</accession>
<dbReference type="GO" id="GO:0016020">
    <property type="term" value="C:membrane"/>
    <property type="evidence" value="ECO:0007669"/>
    <property type="project" value="UniProtKB-SubCell"/>
</dbReference>
<dbReference type="HAMAP" id="MF_00057">
    <property type="entry name" value="KdsB"/>
    <property type="match status" value="1"/>
</dbReference>
<dbReference type="GO" id="GO:0005829">
    <property type="term" value="C:cytosol"/>
    <property type="evidence" value="ECO:0007669"/>
    <property type="project" value="TreeGrafter"/>
</dbReference>
<sequence>MTFKVVIPARYASARLPAKPLLDIGGRPMIQWVISAAAQSGADEVLVATDDERIAAAAIDPRSQKSIAVMTSADHLSGTDRIAEVASRRGWDKRTIVVNVQGDEPLLPPALVGQVAGLLERHADADMATLSTPVNSLHEFLDPNVVKVVTGKDGAALYFSRAPIPWTRDGARQGLASQVSFAGAQRHLGIYAYRVEALQRLTALPPAELELTEKLEQLRALQAGMKLVVAVASVPPPTGVDTEADLIRVRAVLGAS</sequence>
<evidence type="ECO:0000256" key="4">
    <source>
        <dbReference type="ARBA" id="ARBA00022985"/>
    </source>
</evidence>
<dbReference type="InterPro" id="IPR029044">
    <property type="entry name" value="Nucleotide-diphossugar_trans"/>
</dbReference>
<evidence type="ECO:0000256" key="3">
    <source>
        <dbReference type="ARBA" id="ARBA00022695"/>
    </source>
</evidence>
<dbReference type="Pfam" id="PF02348">
    <property type="entry name" value="CTP_transf_3"/>
    <property type="match status" value="1"/>
</dbReference>
<evidence type="ECO:0000313" key="7">
    <source>
        <dbReference type="Proteomes" id="UP000445000"/>
    </source>
</evidence>
<comment type="subcellular location">
    <subcellularLocation>
        <location evidence="5">Cytoplasm</location>
    </subcellularLocation>
    <subcellularLocation>
        <location evidence="1">Membrane</location>
    </subcellularLocation>
</comment>
<comment type="similarity">
    <text evidence="5">Belongs to the KdsB family.</text>
</comment>
<dbReference type="Gene3D" id="3.90.550.10">
    <property type="entry name" value="Spore Coat Polysaccharide Biosynthesis Protein SpsA, Chain A"/>
    <property type="match status" value="1"/>
</dbReference>
<dbReference type="NCBIfam" id="NF003952">
    <property type="entry name" value="PRK05450.1-5"/>
    <property type="match status" value="1"/>
</dbReference>
<evidence type="ECO:0000313" key="6">
    <source>
        <dbReference type="EMBL" id="GFE80824.1"/>
    </source>
</evidence>
<comment type="function">
    <text evidence="5">Activates KDO (a required 8-carbon sugar) for incorporation into bacterial lipopolysaccharide in Gram-negative bacteria.</text>
</comment>
<dbReference type="EMBL" id="BLJN01000002">
    <property type="protein sequence ID" value="GFE80824.1"/>
    <property type="molecule type" value="Genomic_DNA"/>
</dbReference>
<name>A0A829YBQ8_9GAMM</name>
<dbReference type="PANTHER" id="PTHR42866:SF2">
    <property type="entry name" value="3-DEOXY-MANNO-OCTULOSONATE CYTIDYLYLTRANSFERASE, MITOCHONDRIAL"/>
    <property type="match status" value="1"/>
</dbReference>
<dbReference type="RefSeq" id="WP_161812454.1">
    <property type="nucleotide sequence ID" value="NZ_BLJN01000002.1"/>
</dbReference>
<keyword evidence="3 5" id="KW-0548">Nucleotidyltransferase</keyword>
<dbReference type="NCBIfam" id="NF009905">
    <property type="entry name" value="PRK13368.1"/>
    <property type="match status" value="1"/>
</dbReference>
<dbReference type="GO" id="GO:0008690">
    <property type="term" value="F:3-deoxy-manno-octulosonate cytidylyltransferase activity"/>
    <property type="evidence" value="ECO:0007669"/>
    <property type="project" value="UniProtKB-UniRule"/>
</dbReference>
<dbReference type="SUPFAM" id="SSF53448">
    <property type="entry name" value="Nucleotide-diphospho-sugar transferases"/>
    <property type="match status" value="1"/>
</dbReference>
<dbReference type="GO" id="GO:0033468">
    <property type="term" value="P:CMP-keto-3-deoxy-D-manno-octulosonic acid biosynthetic process"/>
    <property type="evidence" value="ECO:0007669"/>
    <property type="project" value="UniProtKB-UniRule"/>
</dbReference>
<keyword evidence="5" id="KW-0963">Cytoplasm</keyword>
<keyword evidence="2 5" id="KW-0808">Transferase</keyword>
<dbReference type="NCBIfam" id="TIGR00466">
    <property type="entry name" value="kdsB"/>
    <property type="match status" value="1"/>
</dbReference>
<dbReference type="CDD" id="cd02517">
    <property type="entry name" value="CMP-KDO-Synthetase"/>
    <property type="match status" value="1"/>
</dbReference>
<dbReference type="InterPro" id="IPR004528">
    <property type="entry name" value="KdsB"/>
</dbReference>
<dbReference type="InterPro" id="IPR003329">
    <property type="entry name" value="Cytidylyl_trans"/>
</dbReference>
<evidence type="ECO:0000256" key="5">
    <source>
        <dbReference type="HAMAP-Rule" id="MF_00057"/>
    </source>
</evidence>
<comment type="caution">
    <text evidence="6">The sequence shown here is derived from an EMBL/GenBank/DDBJ whole genome shotgun (WGS) entry which is preliminary data.</text>
</comment>
<gene>
    <name evidence="5 6" type="primary">kdsB</name>
    <name evidence="6" type="ORF">GCM10011487_28240</name>
</gene>
<evidence type="ECO:0000256" key="2">
    <source>
        <dbReference type="ARBA" id="ARBA00022679"/>
    </source>
</evidence>
<dbReference type="FunFam" id="3.90.550.10:FF:000011">
    <property type="entry name" value="3-deoxy-manno-octulosonate cytidylyltransferase"/>
    <property type="match status" value="1"/>
</dbReference>
<dbReference type="AlphaFoldDB" id="A0A829YBQ8"/>
<proteinExistence type="inferred from homology"/>
<keyword evidence="4 5" id="KW-0448">Lipopolysaccharide biosynthesis</keyword>
<dbReference type="UniPathway" id="UPA00358">
    <property type="reaction ID" value="UER00476"/>
</dbReference>
<organism evidence="6 7">
    <name type="scientific">Steroidobacter agaridevorans</name>
    <dbReference type="NCBI Taxonomy" id="2695856"/>
    <lineage>
        <taxon>Bacteria</taxon>
        <taxon>Pseudomonadati</taxon>
        <taxon>Pseudomonadota</taxon>
        <taxon>Gammaproteobacteria</taxon>
        <taxon>Steroidobacterales</taxon>
        <taxon>Steroidobacteraceae</taxon>
        <taxon>Steroidobacter</taxon>
    </lineage>
</organism>
<dbReference type="Proteomes" id="UP000445000">
    <property type="component" value="Unassembled WGS sequence"/>
</dbReference>